<feature type="domain" description="AMP-dependent synthetase/ligase" evidence="3">
    <location>
        <begin position="40"/>
        <end position="401"/>
    </location>
</feature>
<evidence type="ECO:0000313" key="5">
    <source>
        <dbReference type="EMBL" id="CDQ44806.1"/>
    </source>
</evidence>
<gene>
    <name evidence="5" type="ORF">BN1047_02686</name>
</gene>
<comment type="similarity">
    <text evidence="1">Belongs to the ATP-dependent AMP-binding enzyme family.</text>
</comment>
<dbReference type="GO" id="GO:0031956">
    <property type="term" value="F:medium-chain fatty acid-CoA ligase activity"/>
    <property type="evidence" value="ECO:0007669"/>
    <property type="project" value="TreeGrafter"/>
</dbReference>
<dbReference type="Gene3D" id="3.30.300.30">
    <property type="match status" value="1"/>
</dbReference>
<evidence type="ECO:0000256" key="1">
    <source>
        <dbReference type="ARBA" id="ARBA00006432"/>
    </source>
</evidence>
<dbReference type="GO" id="GO:0006631">
    <property type="term" value="P:fatty acid metabolic process"/>
    <property type="evidence" value="ECO:0007669"/>
    <property type="project" value="TreeGrafter"/>
</dbReference>
<dbReference type="InterPro" id="IPR045851">
    <property type="entry name" value="AMP-bd_C_sf"/>
</dbReference>
<dbReference type="InterPro" id="IPR025110">
    <property type="entry name" value="AMP-bd_C"/>
</dbReference>
<dbReference type="PANTHER" id="PTHR43201:SF5">
    <property type="entry name" value="MEDIUM-CHAIN ACYL-COA LIGASE ACSF2, MITOCHONDRIAL"/>
    <property type="match status" value="1"/>
</dbReference>
<dbReference type="EMBL" id="LK021338">
    <property type="protein sequence ID" value="CDQ44806.1"/>
    <property type="molecule type" value="Genomic_DNA"/>
</dbReference>
<dbReference type="Gene3D" id="3.40.50.12780">
    <property type="entry name" value="N-terminal domain of ligase-like"/>
    <property type="match status" value="1"/>
</dbReference>
<dbReference type="AlphaFoldDB" id="A0AAV2WLI9"/>
<evidence type="ECO:0000313" key="6">
    <source>
        <dbReference type="Proteomes" id="UP000028864"/>
    </source>
</evidence>
<protein>
    <submittedName>
        <fullName evidence="5">Long chain fatty acid-CoA ligase</fullName>
    </submittedName>
</protein>
<feature type="domain" description="AMP-binding enzyme C-terminal" evidence="4">
    <location>
        <begin position="452"/>
        <end position="528"/>
    </location>
</feature>
<dbReference type="SUPFAM" id="SSF56801">
    <property type="entry name" value="Acetyl-CoA synthetase-like"/>
    <property type="match status" value="1"/>
</dbReference>
<dbReference type="Pfam" id="PF00501">
    <property type="entry name" value="AMP-binding"/>
    <property type="match status" value="1"/>
</dbReference>
<dbReference type="PROSITE" id="PS00455">
    <property type="entry name" value="AMP_BINDING"/>
    <property type="match status" value="1"/>
</dbReference>
<dbReference type="InterPro" id="IPR020845">
    <property type="entry name" value="AMP-binding_CS"/>
</dbReference>
<dbReference type="InterPro" id="IPR000873">
    <property type="entry name" value="AMP-dep_synth/lig_dom"/>
</dbReference>
<sequence>MAESSGVTAGALSGRSPAFRAGDRDAPLVDLTVGELLTVRAGEYPHTEALVGTRHGRDDTVRLSYGDLLREARQVAAALRALVDPGDYVALWAPNTVEWTIVQYGAALADVILVAVNPVLRDADLDYVLRHSRARVLIHADRSRDYDLATVAQRVCADIPGIRRISLSQWAQWLSAPVGELAVSTARADSAVMLQYTSGTTGRPKGVLLTHRALVNVARLTMQACGVEAGSVCFNPLPLFHTAGCVIATLGPAWLGGTAVLCERFDPADALAALARENVTVLFYVPAVLLALLAAQRAGSAPAPALRIIMGGAAVVSGELIDGAAAVFGAEVYNLYGQTELAPVLSLTRPGDTREDKLTTVGRQLPHVDCKVIDPDTGATLNTGEVGEICARGYQQFIEYLHDPAATARALDPEGFVRTGDLGWMDDRGYLRVTGRLKELIIRGGENISPAEVETVIAEHDDVLDVVAVALPDERLGEIVAVACRIGTAEPEGLREALIAHARARMPAYKLPARWFVTGEFPITPTGKVQRFALREAMLADELAEL</sequence>
<keyword evidence="2 5" id="KW-0436">Ligase</keyword>
<evidence type="ECO:0000259" key="3">
    <source>
        <dbReference type="Pfam" id="PF00501"/>
    </source>
</evidence>
<dbReference type="PANTHER" id="PTHR43201">
    <property type="entry name" value="ACYL-COA SYNTHETASE"/>
    <property type="match status" value="1"/>
</dbReference>
<reference evidence="5" key="1">
    <citation type="submission" date="2014-05" db="EMBL/GenBank/DDBJ databases">
        <authorList>
            <person name="Urmite Genomes"/>
        </authorList>
    </citation>
    <scope>NUCLEOTIDE SEQUENCE</scope>
    <source>
        <strain evidence="5">DSM 44074</strain>
    </source>
</reference>
<accession>A0AAV2WLI9</accession>
<proteinExistence type="inferred from homology"/>
<dbReference type="RefSeq" id="WP_030136638.1">
    <property type="nucleotide sequence ID" value="NZ_LK021338.1"/>
</dbReference>
<dbReference type="Pfam" id="PF13193">
    <property type="entry name" value="AMP-binding_C"/>
    <property type="match status" value="1"/>
</dbReference>
<evidence type="ECO:0000256" key="2">
    <source>
        <dbReference type="ARBA" id="ARBA00022598"/>
    </source>
</evidence>
<reference evidence="5" key="2">
    <citation type="submission" date="2015-09" db="EMBL/GenBank/DDBJ databases">
        <title>Draft genome sequence of Mycobacterium neoaurum DSM 44074.</title>
        <authorList>
            <person name="Croce O."/>
            <person name="Robert C."/>
            <person name="Raoult D."/>
            <person name="Drancourt M."/>
        </authorList>
    </citation>
    <scope>NUCLEOTIDE SEQUENCE</scope>
    <source>
        <strain evidence="5">DSM 44074</strain>
    </source>
</reference>
<organism evidence="5 6">
    <name type="scientific">Mycolicibacterium neoaurum</name>
    <name type="common">Mycobacterium neoaurum</name>
    <dbReference type="NCBI Taxonomy" id="1795"/>
    <lineage>
        <taxon>Bacteria</taxon>
        <taxon>Bacillati</taxon>
        <taxon>Actinomycetota</taxon>
        <taxon>Actinomycetes</taxon>
        <taxon>Mycobacteriales</taxon>
        <taxon>Mycobacteriaceae</taxon>
        <taxon>Mycolicibacterium</taxon>
    </lineage>
</organism>
<name>A0AAV2WLI9_MYCNE</name>
<dbReference type="InterPro" id="IPR042099">
    <property type="entry name" value="ANL_N_sf"/>
</dbReference>
<evidence type="ECO:0000259" key="4">
    <source>
        <dbReference type="Pfam" id="PF13193"/>
    </source>
</evidence>
<dbReference type="Proteomes" id="UP000028864">
    <property type="component" value="Unassembled WGS sequence"/>
</dbReference>